<protein>
    <submittedName>
        <fullName evidence="2">Uncharacterized protein</fullName>
    </submittedName>
</protein>
<evidence type="ECO:0000313" key="3">
    <source>
        <dbReference type="Proteomes" id="UP000228920"/>
    </source>
</evidence>
<comment type="caution">
    <text evidence="2">The sequence shown here is derived from an EMBL/GenBank/DDBJ whole genome shotgun (WGS) entry which is preliminary data.</text>
</comment>
<proteinExistence type="predicted"/>
<dbReference type="InterPro" id="IPR043993">
    <property type="entry name" value="T4SS_pilin"/>
</dbReference>
<dbReference type="AlphaFoldDB" id="A0A2M7TJI2"/>
<dbReference type="Proteomes" id="UP000228920">
    <property type="component" value="Unassembled WGS sequence"/>
</dbReference>
<feature type="transmembrane region" description="Helical" evidence="1">
    <location>
        <begin position="65"/>
        <end position="84"/>
    </location>
</feature>
<name>A0A2M7TJI2_UNCKA</name>
<dbReference type="Pfam" id="PF18895">
    <property type="entry name" value="T4SS_pilin"/>
    <property type="match status" value="1"/>
</dbReference>
<keyword evidence="1" id="KW-0472">Membrane</keyword>
<keyword evidence="1" id="KW-0812">Transmembrane</keyword>
<evidence type="ECO:0000313" key="2">
    <source>
        <dbReference type="EMBL" id="PIZ46728.1"/>
    </source>
</evidence>
<feature type="transmembrane region" description="Helical" evidence="1">
    <location>
        <begin position="27"/>
        <end position="53"/>
    </location>
</feature>
<dbReference type="EMBL" id="PFNL01000084">
    <property type="protein sequence ID" value="PIZ46728.1"/>
    <property type="molecule type" value="Genomic_DNA"/>
</dbReference>
<feature type="non-terminal residue" evidence="2">
    <location>
        <position position="85"/>
    </location>
</feature>
<accession>A0A2M7TJI2</accession>
<gene>
    <name evidence="2" type="ORF">COY32_02890</name>
</gene>
<reference evidence="3" key="1">
    <citation type="submission" date="2017-09" db="EMBL/GenBank/DDBJ databases">
        <title>Depth-based differentiation of microbial function through sediment-hosted aquifers and enrichment of novel symbionts in the deep terrestrial subsurface.</title>
        <authorList>
            <person name="Probst A.J."/>
            <person name="Ladd B."/>
            <person name="Jarett J.K."/>
            <person name="Geller-Mcgrath D.E."/>
            <person name="Sieber C.M.K."/>
            <person name="Emerson J.B."/>
            <person name="Anantharaman K."/>
            <person name="Thomas B.C."/>
            <person name="Malmstrom R."/>
            <person name="Stieglmeier M."/>
            <person name="Klingl A."/>
            <person name="Woyke T."/>
            <person name="Ryan C.M."/>
            <person name="Banfield J.F."/>
        </authorList>
    </citation>
    <scope>NUCLEOTIDE SEQUENCE [LARGE SCALE GENOMIC DNA]</scope>
</reference>
<evidence type="ECO:0000256" key="1">
    <source>
        <dbReference type="SAM" id="Phobius"/>
    </source>
</evidence>
<keyword evidence="1" id="KW-1133">Transmembrane helix</keyword>
<organism evidence="2 3">
    <name type="scientific">candidate division WWE3 bacterium CG_4_10_14_0_2_um_filter_41_14</name>
    <dbReference type="NCBI Taxonomy" id="1975072"/>
    <lineage>
        <taxon>Bacteria</taxon>
        <taxon>Katanobacteria</taxon>
    </lineage>
</organism>
<sequence>MPAFPTIWIPTPEVGPQGSFGSLLNSFITWAIAIGALATLAFILIGGFSYITAQDDEKKAEGARKTITNGVIGLIIISAAFIIWR</sequence>